<evidence type="ECO:0000313" key="3">
    <source>
        <dbReference type="Proteomes" id="UP000184121"/>
    </source>
</evidence>
<keyword evidence="3" id="KW-1185">Reference proteome</keyword>
<keyword evidence="1" id="KW-0472">Membrane</keyword>
<dbReference type="OrthoDB" id="1331669at2"/>
<organism evidence="2 3">
    <name type="scientific">Flavobacterium saccharophilum</name>
    <dbReference type="NCBI Taxonomy" id="29534"/>
    <lineage>
        <taxon>Bacteria</taxon>
        <taxon>Pseudomonadati</taxon>
        <taxon>Bacteroidota</taxon>
        <taxon>Flavobacteriia</taxon>
        <taxon>Flavobacteriales</taxon>
        <taxon>Flavobacteriaceae</taxon>
        <taxon>Flavobacterium</taxon>
    </lineage>
</organism>
<dbReference type="Proteomes" id="UP000184121">
    <property type="component" value="Unassembled WGS sequence"/>
</dbReference>
<gene>
    <name evidence="2" type="ORF">SAMN05444366_2380</name>
</gene>
<dbReference type="AlphaFoldDB" id="A0A1M7G3Z8"/>
<keyword evidence="1" id="KW-1133">Transmembrane helix</keyword>
<reference evidence="3" key="1">
    <citation type="submission" date="2016-11" db="EMBL/GenBank/DDBJ databases">
        <authorList>
            <person name="Varghese N."/>
            <person name="Submissions S."/>
        </authorList>
    </citation>
    <scope>NUCLEOTIDE SEQUENCE [LARGE SCALE GENOMIC DNA]</scope>
    <source>
        <strain evidence="3">DSM 1811</strain>
    </source>
</reference>
<dbReference type="RefSeq" id="WP_072972643.1">
    <property type="nucleotide sequence ID" value="NZ_FRBY01000003.1"/>
</dbReference>
<dbReference type="STRING" id="29534.SAMN05444366_2380"/>
<feature type="transmembrane region" description="Helical" evidence="1">
    <location>
        <begin position="163"/>
        <end position="186"/>
    </location>
</feature>
<name>A0A1M7G3Z8_9FLAO</name>
<evidence type="ECO:0000313" key="2">
    <source>
        <dbReference type="EMBL" id="SHM10990.1"/>
    </source>
</evidence>
<dbReference type="EMBL" id="FRBY01000003">
    <property type="protein sequence ID" value="SHM10990.1"/>
    <property type="molecule type" value="Genomic_DNA"/>
</dbReference>
<feature type="transmembrane region" description="Helical" evidence="1">
    <location>
        <begin position="34"/>
        <end position="61"/>
    </location>
</feature>
<sequence>MKSTLDQIEDIKNHGYSLDFSTVFNHAFENYKKIALYFGLIILVFSVIFFFGLFSVLFAIYGVESMSKDFFENFDSQKQSSVQMLISLLGTSVISGLIAPFSAGFLKMADCADKDEEFNVSTIFTYYKTHHFSQIFTVGFIIAIISGAISTIIGAYFNEMGIIGMSILLNLIISFLTYLAIPLVIFGNLKALDALKSCLIIISKNPLIILALVIVGFIGSFIGFFGCCIAIIFTLAFNTSMTYATYYGIFNMEEEDPIDTIGQSDLE</sequence>
<keyword evidence="1" id="KW-0812">Transmembrane</keyword>
<feature type="transmembrane region" description="Helical" evidence="1">
    <location>
        <begin position="135"/>
        <end position="157"/>
    </location>
</feature>
<evidence type="ECO:0000256" key="1">
    <source>
        <dbReference type="SAM" id="Phobius"/>
    </source>
</evidence>
<feature type="transmembrane region" description="Helical" evidence="1">
    <location>
        <begin position="207"/>
        <end position="237"/>
    </location>
</feature>
<feature type="transmembrane region" description="Helical" evidence="1">
    <location>
        <begin position="81"/>
        <end position="106"/>
    </location>
</feature>
<accession>A0A1M7G3Z8</accession>
<protein>
    <submittedName>
        <fullName evidence="2">Uncharacterized protein</fullName>
    </submittedName>
</protein>
<proteinExistence type="predicted"/>